<protein>
    <submittedName>
        <fullName evidence="1">Uncharacterized protein</fullName>
    </submittedName>
</protein>
<gene>
    <name evidence="1" type="ORF">P167DRAFT_610012</name>
</gene>
<sequence>MSGDRKRDKALRGRSNRILREIIELLFDPLREAGSEGVKMDCSDGFVRRCFPILCAWIADHKENMIIHNITGNICPICKADESIFGMYIMRPEPTWETWRYRNLHLRFNEGETGEEEELKAGGIKQTRGILWNITYVDPVQIPKPDILLVHVQYLGLFNHMMDWLMAFLKKHKRKEEFDTIWARIPSYMGFNVMNKPYSQVSQWQGKEIRNLVKVFLLALAASLHRPTAEQHPIFDKAIRYVRHLVDFTLMAQYRSHTTETLNLLERYLMGFHRGKGRLLGVLRS</sequence>
<dbReference type="Proteomes" id="UP000277580">
    <property type="component" value="Unassembled WGS sequence"/>
</dbReference>
<dbReference type="InterPro" id="IPR041078">
    <property type="entry name" value="Plavaka"/>
</dbReference>
<proteinExistence type="predicted"/>
<dbReference type="InParanoid" id="A0A3N4K7N3"/>
<keyword evidence="2" id="KW-1185">Reference proteome</keyword>
<dbReference type="Pfam" id="PF18759">
    <property type="entry name" value="Plavaka"/>
    <property type="match status" value="1"/>
</dbReference>
<name>A0A3N4K7N3_9PEZI</name>
<evidence type="ECO:0000313" key="1">
    <source>
        <dbReference type="EMBL" id="RPB06560.1"/>
    </source>
</evidence>
<reference evidence="1 2" key="1">
    <citation type="journal article" date="2018" name="Nat. Ecol. Evol.">
        <title>Pezizomycetes genomes reveal the molecular basis of ectomycorrhizal truffle lifestyle.</title>
        <authorList>
            <person name="Murat C."/>
            <person name="Payen T."/>
            <person name="Noel B."/>
            <person name="Kuo A."/>
            <person name="Morin E."/>
            <person name="Chen J."/>
            <person name="Kohler A."/>
            <person name="Krizsan K."/>
            <person name="Balestrini R."/>
            <person name="Da Silva C."/>
            <person name="Montanini B."/>
            <person name="Hainaut M."/>
            <person name="Levati E."/>
            <person name="Barry K.W."/>
            <person name="Belfiori B."/>
            <person name="Cichocki N."/>
            <person name="Clum A."/>
            <person name="Dockter R.B."/>
            <person name="Fauchery L."/>
            <person name="Guy J."/>
            <person name="Iotti M."/>
            <person name="Le Tacon F."/>
            <person name="Lindquist E.A."/>
            <person name="Lipzen A."/>
            <person name="Malagnac F."/>
            <person name="Mello A."/>
            <person name="Molinier V."/>
            <person name="Miyauchi S."/>
            <person name="Poulain J."/>
            <person name="Riccioni C."/>
            <person name="Rubini A."/>
            <person name="Sitrit Y."/>
            <person name="Splivallo R."/>
            <person name="Traeger S."/>
            <person name="Wang M."/>
            <person name="Zifcakova L."/>
            <person name="Wipf D."/>
            <person name="Zambonelli A."/>
            <person name="Paolocci F."/>
            <person name="Nowrousian M."/>
            <person name="Ottonello S."/>
            <person name="Baldrian P."/>
            <person name="Spatafora J.W."/>
            <person name="Henrissat B."/>
            <person name="Nagy L.G."/>
            <person name="Aury J.M."/>
            <person name="Wincker P."/>
            <person name="Grigoriev I.V."/>
            <person name="Bonfante P."/>
            <person name="Martin F.M."/>
        </authorList>
    </citation>
    <scope>NUCLEOTIDE SEQUENCE [LARGE SCALE GENOMIC DNA]</scope>
    <source>
        <strain evidence="1 2">CCBAS932</strain>
    </source>
</reference>
<dbReference type="STRING" id="1392247.A0A3N4K7N3"/>
<dbReference type="EMBL" id="ML119281">
    <property type="protein sequence ID" value="RPB06560.1"/>
    <property type="molecule type" value="Genomic_DNA"/>
</dbReference>
<organism evidence="1 2">
    <name type="scientific">Morchella conica CCBAS932</name>
    <dbReference type="NCBI Taxonomy" id="1392247"/>
    <lineage>
        <taxon>Eukaryota</taxon>
        <taxon>Fungi</taxon>
        <taxon>Dikarya</taxon>
        <taxon>Ascomycota</taxon>
        <taxon>Pezizomycotina</taxon>
        <taxon>Pezizomycetes</taxon>
        <taxon>Pezizales</taxon>
        <taxon>Morchellaceae</taxon>
        <taxon>Morchella</taxon>
    </lineage>
</organism>
<accession>A0A3N4K7N3</accession>
<dbReference type="AlphaFoldDB" id="A0A3N4K7N3"/>
<evidence type="ECO:0000313" key="2">
    <source>
        <dbReference type="Proteomes" id="UP000277580"/>
    </source>
</evidence>
<dbReference type="OrthoDB" id="5404297at2759"/>